<comment type="subcellular location">
    <subcellularLocation>
        <location evidence="1">Cytoplasm</location>
    </subcellularLocation>
</comment>
<evidence type="ECO:0000256" key="7">
    <source>
        <dbReference type="SAM" id="MobiDB-lite"/>
    </source>
</evidence>
<keyword evidence="5" id="KW-0648">Protein biosynthesis</keyword>
<evidence type="ECO:0000313" key="9">
    <source>
        <dbReference type="EMBL" id="KAK7277221.1"/>
    </source>
</evidence>
<dbReference type="PANTHER" id="PTHR11586:SF33">
    <property type="entry name" value="AMINOACYL TRNA SYNTHASE COMPLEX-INTERACTING MULTIFUNCTIONAL PROTEIN 1"/>
    <property type="match status" value="1"/>
</dbReference>
<protein>
    <recommendedName>
        <fullName evidence="8">tRNA-binding domain-containing protein</fullName>
    </recommendedName>
</protein>
<evidence type="ECO:0000259" key="8">
    <source>
        <dbReference type="PROSITE" id="PS50886"/>
    </source>
</evidence>
<dbReference type="GO" id="GO:0006412">
    <property type="term" value="P:translation"/>
    <property type="evidence" value="ECO:0007669"/>
    <property type="project" value="UniProtKB-KW"/>
</dbReference>
<dbReference type="CDD" id="cd02799">
    <property type="entry name" value="tRNA_bind_EMAP-II_like"/>
    <property type="match status" value="1"/>
</dbReference>
<dbReference type="AlphaFoldDB" id="A0AAN9FL46"/>
<reference evidence="9 10" key="1">
    <citation type="submission" date="2024-01" db="EMBL/GenBank/DDBJ databases">
        <title>The genomes of 5 underutilized Papilionoideae crops provide insights into root nodulation and disease resistanc.</title>
        <authorList>
            <person name="Yuan L."/>
        </authorList>
    </citation>
    <scope>NUCLEOTIDE SEQUENCE [LARGE SCALE GENOMIC DNA]</scope>
    <source>
        <strain evidence="9">ZHUSHIDOU_FW_LH</strain>
        <tissue evidence="9">Leaf</tissue>
    </source>
</reference>
<dbReference type="InterPro" id="IPR012340">
    <property type="entry name" value="NA-bd_OB-fold"/>
</dbReference>
<feature type="region of interest" description="Disordered" evidence="7">
    <location>
        <begin position="161"/>
        <end position="189"/>
    </location>
</feature>
<keyword evidence="4 6" id="KW-0694">RNA-binding</keyword>
<gene>
    <name evidence="9" type="ORF">RIF29_18372</name>
</gene>
<keyword evidence="2" id="KW-0963">Cytoplasm</keyword>
<organism evidence="9 10">
    <name type="scientific">Crotalaria pallida</name>
    <name type="common">Smooth rattlebox</name>
    <name type="synonym">Crotalaria striata</name>
    <dbReference type="NCBI Taxonomy" id="3830"/>
    <lineage>
        <taxon>Eukaryota</taxon>
        <taxon>Viridiplantae</taxon>
        <taxon>Streptophyta</taxon>
        <taxon>Embryophyta</taxon>
        <taxon>Tracheophyta</taxon>
        <taxon>Spermatophyta</taxon>
        <taxon>Magnoliopsida</taxon>
        <taxon>eudicotyledons</taxon>
        <taxon>Gunneridae</taxon>
        <taxon>Pentapetalae</taxon>
        <taxon>rosids</taxon>
        <taxon>fabids</taxon>
        <taxon>Fabales</taxon>
        <taxon>Fabaceae</taxon>
        <taxon>Papilionoideae</taxon>
        <taxon>50 kb inversion clade</taxon>
        <taxon>genistoids sensu lato</taxon>
        <taxon>core genistoids</taxon>
        <taxon>Crotalarieae</taxon>
        <taxon>Crotalaria</taxon>
    </lineage>
</organism>
<dbReference type="PANTHER" id="PTHR11586">
    <property type="entry name" value="TRNA-AMINOACYLATION COFACTOR ARC1 FAMILY MEMBER"/>
    <property type="match status" value="1"/>
</dbReference>
<keyword evidence="3 6" id="KW-0820">tRNA-binding</keyword>
<dbReference type="Gene3D" id="2.40.50.140">
    <property type="entry name" value="Nucleic acid-binding proteins"/>
    <property type="match status" value="1"/>
</dbReference>
<evidence type="ECO:0000256" key="3">
    <source>
        <dbReference type="ARBA" id="ARBA00022555"/>
    </source>
</evidence>
<keyword evidence="10" id="KW-1185">Reference proteome</keyword>
<evidence type="ECO:0000313" key="10">
    <source>
        <dbReference type="Proteomes" id="UP001372338"/>
    </source>
</evidence>
<dbReference type="SUPFAM" id="SSF50249">
    <property type="entry name" value="Nucleic acid-binding proteins"/>
    <property type="match status" value="1"/>
</dbReference>
<feature type="compositionally biased region" description="Basic residues" evidence="7">
    <location>
        <begin position="170"/>
        <end position="181"/>
    </location>
</feature>
<proteinExistence type="predicted"/>
<dbReference type="GO" id="GO:0000049">
    <property type="term" value="F:tRNA binding"/>
    <property type="evidence" value="ECO:0007669"/>
    <property type="project" value="UniProtKB-UniRule"/>
</dbReference>
<comment type="caution">
    <text evidence="9">The sequence shown here is derived from an EMBL/GenBank/DDBJ whole genome shotgun (WGS) entry which is preliminary data.</text>
</comment>
<feature type="domain" description="TRNA-binding" evidence="8">
    <location>
        <begin position="199"/>
        <end position="302"/>
    </location>
</feature>
<dbReference type="GO" id="GO:0005737">
    <property type="term" value="C:cytoplasm"/>
    <property type="evidence" value="ECO:0007669"/>
    <property type="project" value="UniProtKB-SubCell"/>
</dbReference>
<dbReference type="Proteomes" id="UP001372338">
    <property type="component" value="Unassembled WGS sequence"/>
</dbReference>
<dbReference type="PROSITE" id="PS50886">
    <property type="entry name" value="TRBD"/>
    <property type="match status" value="1"/>
</dbReference>
<evidence type="ECO:0000256" key="4">
    <source>
        <dbReference type="ARBA" id="ARBA00022884"/>
    </source>
</evidence>
<name>A0AAN9FL46_CROPI</name>
<dbReference type="FunFam" id="2.40.50.140:FF:000047">
    <property type="entry name" value="tyrosine--tRNA ligase, cytoplasmic isoform X2"/>
    <property type="match status" value="1"/>
</dbReference>
<evidence type="ECO:0000256" key="2">
    <source>
        <dbReference type="ARBA" id="ARBA00022490"/>
    </source>
</evidence>
<evidence type="ECO:0000256" key="6">
    <source>
        <dbReference type="PROSITE-ProRule" id="PRU00209"/>
    </source>
</evidence>
<evidence type="ECO:0000256" key="1">
    <source>
        <dbReference type="ARBA" id="ARBA00004496"/>
    </source>
</evidence>
<dbReference type="InterPro" id="IPR051270">
    <property type="entry name" value="Tyrosine-tRNA_ligase_regulator"/>
</dbReference>
<sequence>MLKKKKNSNMPALIPICRRDVEKEEEFQEEVFRCDRTVQKLEGAQFSSQQPPSGNRVLKLEERNGTPKENGGIFLAVDFREARHLPLKKSFYCHSTFSIPVRQYRNCSAGKALLLRTHHHRLIAINWLNCFHFHFHFISFSFSFRTTHAAVRLSLSLNRTHFPSSSRSAHSIKHHRKKKSSVKSSNEAKNKAVAEPEITITRLDIRVGLVKKAEKHPGADFMYVEQIDVGEEQPRTVVSGLVKYIPLDEMQNRKVCVVCNLKPAALKGIKSQAMVLAASNDDHSKVELVEPPAAAIVGERVTFPGYEGNPNELLNPKKKIFETLQVDLHSNEELVACYKDVPLTTSAGVCKVSSICGGSIK</sequence>
<evidence type="ECO:0000256" key="5">
    <source>
        <dbReference type="ARBA" id="ARBA00022917"/>
    </source>
</evidence>
<dbReference type="EMBL" id="JAYWIO010000003">
    <property type="protein sequence ID" value="KAK7277221.1"/>
    <property type="molecule type" value="Genomic_DNA"/>
</dbReference>
<accession>A0AAN9FL46</accession>
<dbReference type="InterPro" id="IPR002547">
    <property type="entry name" value="tRNA-bd_dom"/>
</dbReference>
<dbReference type="Pfam" id="PF01588">
    <property type="entry name" value="tRNA_bind"/>
    <property type="match status" value="1"/>
</dbReference>